<dbReference type="AlphaFoldDB" id="A0A399QQT8"/>
<dbReference type="CDD" id="cd02696">
    <property type="entry name" value="MurNAc-LAA"/>
    <property type="match status" value="1"/>
</dbReference>
<dbReference type="PANTHER" id="PTHR30404:SF0">
    <property type="entry name" value="N-ACETYLMURAMOYL-L-ALANINE AMIDASE AMIC"/>
    <property type="match status" value="1"/>
</dbReference>
<evidence type="ECO:0000256" key="4">
    <source>
        <dbReference type="SAM" id="SignalP"/>
    </source>
</evidence>
<evidence type="ECO:0000313" key="7">
    <source>
        <dbReference type="Proteomes" id="UP000265431"/>
    </source>
</evidence>
<dbReference type="InterPro" id="IPR050695">
    <property type="entry name" value="N-acetylmuramoyl_amidase_3"/>
</dbReference>
<feature type="chain" id="PRO_5017275200" description="N-acetylmuramoyl-L-alanine amidase" evidence="4">
    <location>
        <begin position="22"/>
        <end position="391"/>
    </location>
</feature>
<dbReference type="EC" id="3.5.1.28" evidence="2"/>
<gene>
    <name evidence="6" type="ORF">D1224_16160</name>
</gene>
<dbReference type="OrthoDB" id="9806267at2"/>
<dbReference type="GO" id="GO:0030288">
    <property type="term" value="C:outer membrane-bounded periplasmic space"/>
    <property type="evidence" value="ECO:0007669"/>
    <property type="project" value="TreeGrafter"/>
</dbReference>
<sequence>MFRAFFLLIGFLAGMISHAYATEINEIRVEGAGEYIRITLAADGELAHGIFSLSDTGMRSIAVDLRDFRLDEMAETPPPAGAVTTYEVSPRGIAFHLSHAVTVSRALNIGPTVSDPRHRLVIDLVRVSPDRFDRDAAIDLDRRAAFSGGQVPGAEETTLASLSPVKQVIVIDPGHGGRDPGALATDSTREKDVVLKTALSLKSALEASGRYTIHLTRDDDTYVEHEDRVTMARNWGADLFISIHADAAANRSVAGATVYTLNSRGQNRVDPVANKYGWHLPVEDGTSNEVASILTDLTKRETKTNSAIFAEILIPELASAGPIVRNSHRQENFFVLLAPDVPAVLIEVGFLTNRADAARLASADGRERSAKAIARAIDAYFDRSAAHTAVN</sequence>
<dbReference type="Pfam" id="PF01520">
    <property type="entry name" value="Amidase_3"/>
    <property type="match status" value="1"/>
</dbReference>
<feature type="domain" description="MurNAc-LAA" evidence="5">
    <location>
        <begin position="229"/>
        <end position="378"/>
    </location>
</feature>
<proteinExistence type="predicted"/>
<evidence type="ECO:0000259" key="5">
    <source>
        <dbReference type="SMART" id="SM00646"/>
    </source>
</evidence>
<accession>A0A399QQT8</accession>
<comment type="caution">
    <text evidence="6">The sequence shown here is derived from an EMBL/GenBank/DDBJ whole genome shotgun (WGS) entry which is preliminary data.</text>
</comment>
<keyword evidence="3" id="KW-0378">Hydrolase</keyword>
<name>A0A399QQT8_9PROT</name>
<dbReference type="GO" id="GO:0009253">
    <property type="term" value="P:peptidoglycan catabolic process"/>
    <property type="evidence" value="ECO:0007669"/>
    <property type="project" value="InterPro"/>
</dbReference>
<dbReference type="InterPro" id="IPR002508">
    <property type="entry name" value="MurNAc-LAA_cat"/>
</dbReference>
<evidence type="ECO:0000256" key="2">
    <source>
        <dbReference type="ARBA" id="ARBA00011901"/>
    </source>
</evidence>
<dbReference type="EMBL" id="QWGB01000014">
    <property type="protein sequence ID" value="RIJ20634.1"/>
    <property type="molecule type" value="Genomic_DNA"/>
</dbReference>
<dbReference type="SUPFAM" id="SSF53187">
    <property type="entry name" value="Zn-dependent exopeptidases"/>
    <property type="match status" value="1"/>
</dbReference>
<evidence type="ECO:0000256" key="3">
    <source>
        <dbReference type="ARBA" id="ARBA00022801"/>
    </source>
</evidence>
<dbReference type="Proteomes" id="UP000265431">
    <property type="component" value="Unassembled WGS sequence"/>
</dbReference>
<dbReference type="Gene3D" id="3.40.630.40">
    <property type="entry name" value="Zn-dependent exopeptidases"/>
    <property type="match status" value="1"/>
</dbReference>
<keyword evidence="7" id="KW-1185">Reference proteome</keyword>
<dbReference type="PANTHER" id="PTHR30404">
    <property type="entry name" value="N-ACETYLMURAMOYL-L-ALANINE AMIDASE"/>
    <property type="match status" value="1"/>
</dbReference>
<reference evidence="6 7" key="1">
    <citation type="submission" date="2018-08" db="EMBL/GenBank/DDBJ databases">
        <title>Henriciella mobilis sp. nov., isolated from seawater.</title>
        <authorList>
            <person name="Cheng H."/>
            <person name="Wu Y.-H."/>
            <person name="Xu X.-W."/>
            <person name="Guo L.-L."/>
        </authorList>
    </citation>
    <scope>NUCLEOTIDE SEQUENCE [LARGE SCALE GENOMIC DNA]</scope>
    <source>
        <strain evidence="6 7">CCUG66934</strain>
    </source>
</reference>
<keyword evidence="4" id="KW-0732">Signal</keyword>
<feature type="signal peptide" evidence="4">
    <location>
        <begin position="1"/>
        <end position="21"/>
    </location>
</feature>
<dbReference type="SMART" id="SM00646">
    <property type="entry name" value="Ami_3"/>
    <property type="match status" value="1"/>
</dbReference>
<evidence type="ECO:0000313" key="6">
    <source>
        <dbReference type="EMBL" id="RIJ20634.1"/>
    </source>
</evidence>
<comment type="catalytic activity">
    <reaction evidence="1">
        <text>Hydrolyzes the link between N-acetylmuramoyl residues and L-amino acid residues in certain cell-wall glycopeptides.</text>
        <dbReference type="EC" id="3.5.1.28"/>
    </reaction>
</comment>
<protein>
    <recommendedName>
        <fullName evidence="2">N-acetylmuramoyl-L-alanine amidase</fullName>
        <ecNumber evidence="2">3.5.1.28</ecNumber>
    </recommendedName>
</protein>
<evidence type="ECO:0000256" key="1">
    <source>
        <dbReference type="ARBA" id="ARBA00001561"/>
    </source>
</evidence>
<organism evidence="6 7">
    <name type="scientific">Henriciella barbarensis</name>
    <dbReference type="NCBI Taxonomy" id="86342"/>
    <lineage>
        <taxon>Bacteria</taxon>
        <taxon>Pseudomonadati</taxon>
        <taxon>Pseudomonadota</taxon>
        <taxon>Alphaproteobacteria</taxon>
        <taxon>Hyphomonadales</taxon>
        <taxon>Hyphomonadaceae</taxon>
        <taxon>Henriciella</taxon>
    </lineage>
</organism>
<dbReference type="GO" id="GO:0008745">
    <property type="term" value="F:N-acetylmuramoyl-L-alanine amidase activity"/>
    <property type="evidence" value="ECO:0007669"/>
    <property type="project" value="UniProtKB-EC"/>
</dbReference>